<feature type="region of interest" description="Disordered" evidence="1">
    <location>
        <begin position="48"/>
        <end position="71"/>
    </location>
</feature>
<dbReference type="EMBL" id="JANFNH010000031">
    <property type="protein sequence ID" value="MCQ4044724.1"/>
    <property type="molecule type" value="Genomic_DNA"/>
</dbReference>
<sequence length="96" mass="9811">MLEIVMAVCRSFAVRREPVGKPITAALILADGPGGGASGPQMMWSSSRIQRSTEARGGRAPRGSGSMYGAVSPKAAAREAVGGLAEFECYPSPDGG</sequence>
<comment type="caution">
    <text evidence="2">The sequence shown here is derived from an EMBL/GenBank/DDBJ whole genome shotgun (WGS) entry which is preliminary data.</text>
</comment>
<accession>A0ABT1PHA5</accession>
<evidence type="ECO:0000313" key="3">
    <source>
        <dbReference type="Proteomes" id="UP001206206"/>
    </source>
</evidence>
<dbReference type="RefSeq" id="WP_255930714.1">
    <property type="nucleotide sequence ID" value="NZ_JANFNH010000031.1"/>
</dbReference>
<name>A0ABT1PHA5_9ACTN</name>
<keyword evidence="3" id="KW-1185">Reference proteome</keyword>
<organism evidence="2 3">
    <name type="scientific">Streptantibioticus rubrisoli</name>
    <dbReference type="NCBI Taxonomy" id="1387313"/>
    <lineage>
        <taxon>Bacteria</taxon>
        <taxon>Bacillati</taxon>
        <taxon>Actinomycetota</taxon>
        <taxon>Actinomycetes</taxon>
        <taxon>Kitasatosporales</taxon>
        <taxon>Streptomycetaceae</taxon>
        <taxon>Streptantibioticus</taxon>
    </lineage>
</organism>
<gene>
    <name evidence="2" type="ORF">NON19_22505</name>
</gene>
<proteinExistence type="predicted"/>
<protein>
    <submittedName>
        <fullName evidence="2">Uncharacterized protein</fullName>
    </submittedName>
</protein>
<reference evidence="2 3" key="1">
    <citation type="submission" date="2022-06" db="EMBL/GenBank/DDBJ databases">
        <title>Draft genome sequence of type strain Streptomyces rubrisoli DSM 42083.</title>
        <authorList>
            <person name="Duangmal K."/>
            <person name="Klaysubun C."/>
        </authorList>
    </citation>
    <scope>NUCLEOTIDE SEQUENCE [LARGE SCALE GENOMIC DNA]</scope>
    <source>
        <strain evidence="2 3">DSM 42083</strain>
    </source>
</reference>
<evidence type="ECO:0000256" key="1">
    <source>
        <dbReference type="SAM" id="MobiDB-lite"/>
    </source>
</evidence>
<evidence type="ECO:0000313" key="2">
    <source>
        <dbReference type="EMBL" id="MCQ4044724.1"/>
    </source>
</evidence>
<dbReference type="Proteomes" id="UP001206206">
    <property type="component" value="Unassembled WGS sequence"/>
</dbReference>